<reference evidence="1" key="1">
    <citation type="journal article" date="2021" name="New Phytol.">
        <title>Evolutionary innovations through gain and loss of genes in the ectomycorrhizal Boletales.</title>
        <authorList>
            <person name="Wu G."/>
            <person name="Miyauchi S."/>
            <person name="Morin E."/>
            <person name="Kuo A."/>
            <person name="Drula E."/>
            <person name="Varga T."/>
            <person name="Kohler A."/>
            <person name="Feng B."/>
            <person name="Cao Y."/>
            <person name="Lipzen A."/>
            <person name="Daum C."/>
            <person name="Hundley H."/>
            <person name="Pangilinan J."/>
            <person name="Johnson J."/>
            <person name="Barry K."/>
            <person name="LaButti K."/>
            <person name="Ng V."/>
            <person name="Ahrendt S."/>
            <person name="Min B."/>
            <person name="Choi I.G."/>
            <person name="Park H."/>
            <person name="Plett J.M."/>
            <person name="Magnuson J."/>
            <person name="Spatafora J.W."/>
            <person name="Nagy L.G."/>
            <person name="Henrissat B."/>
            <person name="Grigoriev I.V."/>
            <person name="Yang Z.L."/>
            <person name="Xu J."/>
            <person name="Martin F.M."/>
        </authorList>
    </citation>
    <scope>NUCLEOTIDE SEQUENCE</scope>
    <source>
        <strain evidence="1">KUC20120723A-06</strain>
    </source>
</reference>
<dbReference type="Proteomes" id="UP000790709">
    <property type="component" value="Unassembled WGS sequence"/>
</dbReference>
<proteinExistence type="predicted"/>
<gene>
    <name evidence="1" type="ORF">BV22DRAFT_826259</name>
</gene>
<evidence type="ECO:0000313" key="1">
    <source>
        <dbReference type="EMBL" id="KAH7920088.1"/>
    </source>
</evidence>
<name>A0ACB8B4I1_9AGAM</name>
<sequence>MRAEFTPLRNSDPPAEDNTDVSSGGGSNHATTTIIVVVVGVVGCLIIIFLLYRVLRRSWTPKSAPLPPVQPIAHHREQQLAELADRTNRLSVRNELSYSSTPLGLSPSGSDASLLKALEGDGYASHRGSFYALDNQRDTYDALNGDDGLRLPIPAFGDSRRTSVSSLKSIDSATHPLPPTPVSVAPPSPSQSTFGRPIPRSRPVSQGRPRPTSTVSMASVRSTRSGVPHGPHSQVKIVLPTPLAPALQPHMTPPSADARLSGVENWEGSARTSMVDVWTPALHRSASSYNISKPVTSVIMLGLHVGLFSANPLQQTLTKSETPLDVAVTLPEELSPPSFLFHYTTILIYFISHWDSTCSVDTLLVRTRSAHLCHTSHFVP</sequence>
<accession>A0ACB8B4I1</accession>
<dbReference type="EMBL" id="MU266605">
    <property type="protein sequence ID" value="KAH7920088.1"/>
    <property type="molecule type" value="Genomic_DNA"/>
</dbReference>
<keyword evidence="2" id="KW-1185">Reference proteome</keyword>
<organism evidence="1 2">
    <name type="scientific">Leucogyrophana mollusca</name>
    <dbReference type="NCBI Taxonomy" id="85980"/>
    <lineage>
        <taxon>Eukaryota</taxon>
        <taxon>Fungi</taxon>
        <taxon>Dikarya</taxon>
        <taxon>Basidiomycota</taxon>
        <taxon>Agaricomycotina</taxon>
        <taxon>Agaricomycetes</taxon>
        <taxon>Agaricomycetidae</taxon>
        <taxon>Boletales</taxon>
        <taxon>Boletales incertae sedis</taxon>
        <taxon>Leucogyrophana</taxon>
    </lineage>
</organism>
<evidence type="ECO:0000313" key="2">
    <source>
        <dbReference type="Proteomes" id="UP000790709"/>
    </source>
</evidence>
<protein>
    <submittedName>
        <fullName evidence="1">Uncharacterized protein</fullName>
    </submittedName>
</protein>
<comment type="caution">
    <text evidence="1">The sequence shown here is derived from an EMBL/GenBank/DDBJ whole genome shotgun (WGS) entry which is preliminary data.</text>
</comment>